<dbReference type="SUPFAM" id="SSF52172">
    <property type="entry name" value="CheY-like"/>
    <property type="match status" value="1"/>
</dbReference>
<dbReference type="InterPro" id="IPR029787">
    <property type="entry name" value="Nucleotide_cyclase"/>
</dbReference>
<dbReference type="Gene3D" id="3.30.450.20">
    <property type="entry name" value="PAS domain"/>
    <property type="match status" value="2"/>
</dbReference>
<dbReference type="PROSITE" id="PS50883">
    <property type="entry name" value="EAL"/>
    <property type="match status" value="1"/>
</dbReference>
<dbReference type="SUPFAM" id="SSF141868">
    <property type="entry name" value="EAL domain-like"/>
    <property type="match status" value="1"/>
</dbReference>
<feature type="domain" description="EAL" evidence="4">
    <location>
        <begin position="548"/>
        <end position="805"/>
    </location>
</feature>
<proteinExistence type="predicted"/>
<dbReference type="Gene3D" id="3.40.50.2300">
    <property type="match status" value="1"/>
</dbReference>
<feature type="domain" description="Response regulatory" evidence="2">
    <location>
        <begin position="7"/>
        <end position="124"/>
    </location>
</feature>
<dbReference type="SMART" id="SM00267">
    <property type="entry name" value="GGDEF"/>
    <property type="match status" value="1"/>
</dbReference>
<dbReference type="SMART" id="SM00448">
    <property type="entry name" value="REC"/>
    <property type="match status" value="1"/>
</dbReference>
<dbReference type="InterPro" id="IPR052155">
    <property type="entry name" value="Biofilm_reg_signaling"/>
</dbReference>
<reference evidence="6" key="1">
    <citation type="submission" date="2020-11" db="EMBL/GenBank/DDBJ databases">
        <authorList>
            <person name="Konstantinou D."/>
            <person name="Gkelis S."/>
            <person name="Popin R."/>
            <person name="Fewer D."/>
            <person name="Sivonen K."/>
        </authorList>
    </citation>
    <scope>NUCLEOTIDE SEQUENCE</scope>
    <source>
        <strain evidence="6">TAU-MAC 1115</strain>
    </source>
</reference>
<dbReference type="GO" id="GO:0000160">
    <property type="term" value="P:phosphorelay signal transduction system"/>
    <property type="evidence" value="ECO:0007669"/>
    <property type="project" value="InterPro"/>
</dbReference>
<organism evidence="6 7">
    <name type="scientific">Leptothoe spongobia TAU-MAC 1115</name>
    <dbReference type="NCBI Taxonomy" id="1967444"/>
    <lineage>
        <taxon>Bacteria</taxon>
        <taxon>Bacillati</taxon>
        <taxon>Cyanobacteriota</taxon>
        <taxon>Cyanophyceae</taxon>
        <taxon>Nodosilineales</taxon>
        <taxon>Cymatolegaceae</taxon>
        <taxon>Leptothoe</taxon>
        <taxon>Leptothoe spongobia</taxon>
    </lineage>
</organism>
<reference evidence="6" key="2">
    <citation type="journal article" date="2021" name="Mar. Drugs">
        <title>Genome Reduction and Secondary Metabolism of the Marine Sponge-Associated Cyanobacterium Leptothoe.</title>
        <authorList>
            <person name="Konstantinou D."/>
            <person name="Popin R.V."/>
            <person name="Fewer D.P."/>
            <person name="Sivonen K."/>
            <person name="Gkelis S."/>
        </authorList>
    </citation>
    <scope>NUCLEOTIDE SEQUENCE</scope>
    <source>
        <strain evidence="6">TAU-MAC 1115</strain>
    </source>
</reference>
<evidence type="ECO:0000259" key="2">
    <source>
        <dbReference type="PROSITE" id="PS50110"/>
    </source>
</evidence>
<dbReference type="RefSeq" id="WP_215610552.1">
    <property type="nucleotide sequence ID" value="NZ_JADOES010000048.1"/>
</dbReference>
<dbReference type="Proteomes" id="UP000717364">
    <property type="component" value="Unassembled WGS sequence"/>
</dbReference>
<dbReference type="Gene3D" id="3.30.70.270">
    <property type="match status" value="1"/>
</dbReference>
<feature type="domain" description="PAS" evidence="3">
    <location>
        <begin position="252"/>
        <end position="322"/>
    </location>
</feature>
<dbReference type="Pfam" id="PF00563">
    <property type="entry name" value="EAL"/>
    <property type="match status" value="1"/>
</dbReference>
<feature type="modified residue" description="4-aspartylphosphate" evidence="1">
    <location>
        <position position="59"/>
    </location>
</feature>
<dbReference type="PROSITE" id="PS50887">
    <property type="entry name" value="GGDEF"/>
    <property type="match status" value="1"/>
</dbReference>
<dbReference type="InterPro" id="IPR000160">
    <property type="entry name" value="GGDEF_dom"/>
</dbReference>
<comment type="caution">
    <text evidence="6">The sequence shown here is derived from an EMBL/GenBank/DDBJ whole genome shotgun (WGS) entry which is preliminary data.</text>
</comment>
<dbReference type="AlphaFoldDB" id="A0A947DJY5"/>
<evidence type="ECO:0000259" key="5">
    <source>
        <dbReference type="PROSITE" id="PS50887"/>
    </source>
</evidence>
<dbReference type="Pfam" id="PF13426">
    <property type="entry name" value="PAS_9"/>
    <property type="match status" value="1"/>
</dbReference>
<dbReference type="Pfam" id="PF00990">
    <property type="entry name" value="GGDEF"/>
    <property type="match status" value="1"/>
</dbReference>
<dbReference type="CDD" id="cd01948">
    <property type="entry name" value="EAL"/>
    <property type="match status" value="1"/>
</dbReference>
<dbReference type="InterPro" id="IPR043128">
    <property type="entry name" value="Rev_trsase/Diguanyl_cyclase"/>
</dbReference>
<dbReference type="CDD" id="cd00130">
    <property type="entry name" value="PAS"/>
    <property type="match status" value="1"/>
</dbReference>
<dbReference type="SMART" id="SM00091">
    <property type="entry name" value="PAS"/>
    <property type="match status" value="2"/>
</dbReference>
<dbReference type="NCBIfam" id="TIGR00254">
    <property type="entry name" value="GGDEF"/>
    <property type="match status" value="1"/>
</dbReference>
<sequence>MSDLAYQVLLIDDDEDDYVVTRDLLQESEQASFELTWVNTFQAGLDALQTDLHDVYLLDYRLGADTGLELLQTAVDSGLRKPIILLTGLGNHDIDRQCMAMGASDYLVKGGLLTGPLLERSILHAIERSQAATEICLLTHVLQSIHDGVYMATEEGKLLFLNQSLKQLCSYPISPMSGQGLDPFQYPILKQLLSQGNQNGQRQQSPIFKTELALKPSRGADRTVLLSESWVKAQQQTLRFGMIHDITERKQAELERDRFFNLAIDLLFIADTDGTFRRISPSWAATLGYTSDDLLGQSFWQFMLPEEQDTRQDLQDTLGQGQDINGLEVQVQSKDGKCHWIAWNLVQFPQEKLLYGSGRDISQRKASEARLTYETLHDSLTGLDNRVCCLNRLELAIEHQKRQPHEHFAVLFVDLDNFKHINDSLGHLVGDQLLIQVSQRLKTTVRGVDEVARLGGDEFLILLEKLEKLNDALKTVYRLQNELQRPFQLEAREIFTSASIGVVFSNLSYQTVDEIIRDADIAMYQAKSQGKASYAVFDQKMYLQTLHLVETEAALRQAVKKQEFCLYYQPLVNLQQPHRLEGFEVLLRWHQPEKGIMSASEFIPIAEETRQINRIGDWVLRNACKQLKTWQVEGKVTTDLYVSINLSGQQLRDPSLLDTIDTILTETQLDPQCLKLEITESSLIHNIQVATEIMELIRSRGIELSLDDFGTGFSSLRYLQQFPISTIKIDRSFVDGLNNSDRNFRITSAIVNLAKALGFKTIAEGIESHEQLIELQGLSCDAGQGYLFSQPLPATKVENYSTCAIQIA</sequence>
<dbReference type="PROSITE" id="PS50112">
    <property type="entry name" value="PAS"/>
    <property type="match status" value="1"/>
</dbReference>
<dbReference type="EMBL" id="JADOES010000048">
    <property type="protein sequence ID" value="MBT9317489.1"/>
    <property type="molecule type" value="Genomic_DNA"/>
</dbReference>
<evidence type="ECO:0000256" key="1">
    <source>
        <dbReference type="PROSITE-ProRule" id="PRU00169"/>
    </source>
</evidence>
<dbReference type="CDD" id="cd00156">
    <property type="entry name" value="REC"/>
    <property type="match status" value="1"/>
</dbReference>
<dbReference type="PROSITE" id="PS50110">
    <property type="entry name" value="RESPONSE_REGULATORY"/>
    <property type="match status" value="1"/>
</dbReference>
<dbReference type="Gene3D" id="3.20.20.450">
    <property type="entry name" value="EAL domain"/>
    <property type="match status" value="1"/>
</dbReference>
<name>A0A947DJY5_9CYAN</name>
<dbReference type="PANTHER" id="PTHR44757">
    <property type="entry name" value="DIGUANYLATE CYCLASE DGCP"/>
    <property type="match status" value="1"/>
</dbReference>
<dbReference type="InterPro" id="IPR035919">
    <property type="entry name" value="EAL_sf"/>
</dbReference>
<evidence type="ECO:0000259" key="3">
    <source>
        <dbReference type="PROSITE" id="PS50112"/>
    </source>
</evidence>
<dbReference type="CDD" id="cd01949">
    <property type="entry name" value="GGDEF"/>
    <property type="match status" value="1"/>
</dbReference>
<dbReference type="InterPro" id="IPR011006">
    <property type="entry name" value="CheY-like_superfamily"/>
</dbReference>
<dbReference type="PANTHER" id="PTHR44757:SF2">
    <property type="entry name" value="BIOFILM ARCHITECTURE MAINTENANCE PROTEIN MBAA"/>
    <property type="match status" value="1"/>
</dbReference>
<keyword evidence="1" id="KW-0597">Phosphoprotein</keyword>
<evidence type="ECO:0000313" key="7">
    <source>
        <dbReference type="Proteomes" id="UP000717364"/>
    </source>
</evidence>
<dbReference type="SUPFAM" id="SSF55785">
    <property type="entry name" value="PYP-like sensor domain (PAS domain)"/>
    <property type="match status" value="2"/>
</dbReference>
<keyword evidence="7" id="KW-1185">Reference proteome</keyword>
<dbReference type="SUPFAM" id="SSF55073">
    <property type="entry name" value="Nucleotide cyclase"/>
    <property type="match status" value="1"/>
</dbReference>
<protein>
    <submittedName>
        <fullName evidence="6">EAL domain-containing protein</fullName>
    </submittedName>
</protein>
<dbReference type="SMART" id="SM00052">
    <property type="entry name" value="EAL"/>
    <property type="match status" value="1"/>
</dbReference>
<dbReference type="InterPro" id="IPR035965">
    <property type="entry name" value="PAS-like_dom_sf"/>
</dbReference>
<evidence type="ECO:0000313" key="6">
    <source>
        <dbReference type="EMBL" id="MBT9317489.1"/>
    </source>
</evidence>
<dbReference type="InterPro" id="IPR000014">
    <property type="entry name" value="PAS"/>
</dbReference>
<accession>A0A947DJY5</accession>
<gene>
    <name evidence="6" type="ORF">IXB50_18860</name>
</gene>
<dbReference type="NCBIfam" id="TIGR00229">
    <property type="entry name" value="sensory_box"/>
    <property type="match status" value="2"/>
</dbReference>
<evidence type="ECO:0000259" key="4">
    <source>
        <dbReference type="PROSITE" id="PS50883"/>
    </source>
</evidence>
<feature type="domain" description="GGDEF" evidence="5">
    <location>
        <begin position="406"/>
        <end position="539"/>
    </location>
</feature>
<dbReference type="Pfam" id="PF00072">
    <property type="entry name" value="Response_reg"/>
    <property type="match status" value="1"/>
</dbReference>
<dbReference type="InterPro" id="IPR001633">
    <property type="entry name" value="EAL_dom"/>
</dbReference>
<dbReference type="InterPro" id="IPR001789">
    <property type="entry name" value="Sig_transdc_resp-reg_receiver"/>
</dbReference>